<evidence type="ECO:0000256" key="2">
    <source>
        <dbReference type="ARBA" id="ARBA00022723"/>
    </source>
</evidence>
<keyword evidence="11" id="KW-1185">Reference proteome</keyword>
<keyword evidence="4" id="KW-0805">Transcription regulation</keyword>
<dbReference type="GO" id="GO:0003677">
    <property type="term" value="F:DNA binding"/>
    <property type="evidence" value="ECO:0007669"/>
    <property type="project" value="UniProtKB-KW"/>
</dbReference>
<feature type="compositionally biased region" description="Polar residues" evidence="8">
    <location>
        <begin position="140"/>
        <end position="153"/>
    </location>
</feature>
<feature type="compositionally biased region" description="Basic and acidic residues" evidence="8">
    <location>
        <begin position="27"/>
        <end position="36"/>
    </location>
</feature>
<evidence type="ECO:0000256" key="4">
    <source>
        <dbReference type="ARBA" id="ARBA00023015"/>
    </source>
</evidence>
<sequence length="895" mass="98689">MSSPSSPRRASDASKVAIPRLQRRRPSKDGPIEKPRAARACLGCRQLKMKCSGEARCQRCTSNGRPCVYPEARKERIRSVAEQNEHMISLMQRLKERVTDDDRQQIEDLLERIGAKPSGGRSKPTSKRPDVRESEPGQAESIQVANAPSNSVSLGVESQPPWEFTVNVDTQKLRSLPHEENLIQAQPVKNVLARQPESLPSPMESGSPQFGSSALFETFWNLQRESNEDAESLMQHVQDCGTFDSASIEAWLRNRQSQRIDSPFSQSHSTSASSIDEPELPRTPKLDVGDSLMETSTTPMEVISETTGKVRTMGDHITIATVKRAVEMFFCSTGLLFYIVPKDQQAALFYCAQDCGDTSLPDTAPFMDVLRNSVSLQARARLAEICGMAAIGLLYLRISDEENAPPANLGHYFYSITKQMLDSAMEANPMRAMKVCALLALYNIYVKARVSLAYVELGLGLAQSTGLHDGSQASLDSPELLDYRRTWRTLLTFSGWLAASLGYAPSQPIPTSTLLPTSQDAKEDIVQQELVKVTIIKARIIRAIPDSGIVSDHIIDEFQQELNALNEALPDWMTMSSLLNAQRTTPLRKAVFYFHLFFLSALQLLHRRTMANPTHCSTPTHLNTRTGVREGLIAAKMAARMLALMQEESYIGQFCWMCIYSSYTSGIILLQAAVQKIISGYHSSTWTSDLRLASSCIRVLSFCSRVDSVAARMGETVQHYMNTILSSVPNHSTSLHSPNSDSDLGSDFDTAHEEEVVDYLFHIPPGETTLLKAARDLLRLIRHPFGTTLELMAEGGPRAPIRGGPTVVNWMEAAVGIPSEWDWELKGCGVKGDSGSGHGWQGGDGIGDRNSSESGSGSGRGEVVMRDVVTSLGSGKFLPVGDKGFWEYWTVHSSF</sequence>
<accession>A0A9P9IDK2</accession>
<gene>
    <name evidence="10" type="ORF">B0J11DRAFT_114401</name>
</gene>
<keyword evidence="7" id="KW-0539">Nucleus</keyword>
<dbReference type="CDD" id="cd12148">
    <property type="entry name" value="fungal_TF_MHR"/>
    <property type="match status" value="1"/>
</dbReference>
<dbReference type="Pfam" id="PF00172">
    <property type="entry name" value="Zn_clus"/>
    <property type="match status" value="1"/>
</dbReference>
<feature type="region of interest" description="Disordered" evidence="8">
    <location>
        <begin position="833"/>
        <end position="862"/>
    </location>
</feature>
<dbReference type="PROSITE" id="PS00463">
    <property type="entry name" value="ZN2_CY6_FUNGAL_1"/>
    <property type="match status" value="1"/>
</dbReference>
<feature type="region of interest" description="Disordered" evidence="8">
    <location>
        <begin position="259"/>
        <end position="291"/>
    </location>
</feature>
<dbReference type="AlphaFoldDB" id="A0A9P9IDK2"/>
<dbReference type="CDD" id="cd00067">
    <property type="entry name" value="GAL4"/>
    <property type="match status" value="1"/>
</dbReference>
<feature type="compositionally biased region" description="Basic and acidic residues" evidence="8">
    <location>
        <begin position="279"/>
        <end position="288"/>
    </location>
</feature>
<keyword evidence="5" id="KW-0238">DNA-binding</keyword>
<feature type="compositionally biased region" description="Polar residues" evidence="8">
    <location>
        <begin position="259"/>
        <end position="274"/>
    </location>
</feature>
<keyword evidence="3" id="KW-0862">Zinc</keyword>
<comment type="subcellular location">
    <subcellularLocation>
        <location evidence="1">Nucleus</location>
    </subcellularLocation>
</comment>
<name>A0A9P9IDK2_9PLEO</name>
<dbReference type="GO" id="GO:0000981">
    <property type="term" value="F:DNA-binding transcription factor activity, RNA polymerase II-specific"/>
    <property type="evidence" value="ECO:0007669"/>
    <property type="project" value="InterPro"/>
</dbReference>
<dbReference type="GO" id="GO:0005634">
    <property type="term" value="C:nucleus"/>
    <property type="evidence" value="ECO:0007669"/>
    <property type="project" value="UniProtKB-SubCell"/>
</dbReference>
<evidence type="ECO:0000256" key="6">
    <source>
        <dbReference type="ARBA" id="ARBA00023163"/>
    </source>
</evidence>
<evidence type="ECO:0000313" key="10">
    <source>
        <dbReference type="EMBL" id="KAH7115967.1"/>
    </source>
</evidence>
<evidence type="ECO:0000256" key="3">
    <source>
        <dbReference type="ARBA" id="ARBA00022833"/>
    </source>
</evidence>
<dbReference type="Proteomes" id="UP000700596">
    <property type="component" value="Unassembled WGS sequence"/>
</dbReference>
<feature type="compositionally biased region" description="Gly residues" evidence="8">
    <location>
        <begin position="833"/>
        <end position="845"/>
    </location>
</feature>
<dbReference type="Gene3D" id="4.10.240.10">
    <property type="entry name" value="Zn(2)-C6 fungal-type DNA-binding domain"/>
    <property type="match status" value="1"/>
</dbReference>
<dbReference type="PANTHER" id="PTHR31313">
    <property type="entry name" value="TY1 ENHANCER ACTIVATOR"/>
    <property type="match status" value="1"/>
</dbReference>
<dbReference type="PROSITE" id="PS50048">
    <property type="entry name" value="ZN2_CY6_FUNGAL_2"/>
    <property type="match status" value="1"/>
</dbReference>
<evidence type="ECO:0000259" key="9">
    <source>
        <dbReference type="PROSITE" id="PS50048"/>
    </source>
</evidence>
<dbReference type="InterPro" id="IPR036864">
    <property type="entry name" value="Zn2-C6_fun-type_DNA-bd_sf"/>
</dbReference>
<feature type="domain" description="Zn(2)-C6 fungal-type" evidence="9">
    <location>
        <begin position="40"/>
        <end position="69"/>
    </location>
</feature>
<evidence type="ECO:0000256" key="1">
    <source>
        <dbReference type="ARBA" id="ARBA00004123"/>
    </source>
</evidence>
<evidence type="ECO:0000256" key="8">
    <source>
        <dbReference type="SAM" id="MobiDB-lite"/>
    </source>
</evidence>
<dbReference type="GO" id="GO:0008270">
    <property type="term" value="F:zinc ion binding"/>
    <property type="evidence" value="ECO:0007669"/>
    <property type="project" value="InterPro"/>
</dbReference>
<dbReference type="PANTHER" id="PTHR31313:SF81">
    <property type="entry name" value="TY1 ENHANCER ACTIVATOR"/>
    <property type="match status" value="1"/>
</dbReference>
<dbReference type="SMART" id="SM00066">
    <property type="entry name" value="GAL4"/>
    <property type="match status" value="1"/>
</dbReference>
<evidence type="ECO:0000256" key="7">
    <source>
        <dbReference type="ARBA" id="ARBA00023242"/>
    </source>
</evidence>
<comment type="caution">
    <text evidence="10">The sequence shown here is derived from an EMBL/GenBank/DDBJ whole genome shotgun (WGS) entry which is preliminary data.</text>
</comment>
<feature type="region of interest" description="Disordered" evidence="8">
    <location>
        <begin position="1"/>
        <end position="36"/>
    </location>
</feature>
<dbReference type="OrthoDB" id="1919336at2759"/>
<dbReference type="InterPro" id="IPR001138">
    <property type="entry name" value="Zn2Cys6_DnaBD"/>
</dbReference>
<keyword evidence="2" id="KW-0479">Metal-binding</keyword>
<protein>
    <recommendedName>
        <fullName evidence="9">Zn(2)-C6 fungal-type domain-containing protein</fullName>
    </recommendedName>
</protein>
<dbReference type="InterPro" id="IPR051615">
    <property type="entry name" value="Transcr_Regulatory_Elem"/>
</dbReference>
<evidence type="ECO:0000313" key="11">
    <source>
        <dbReference type="Proteomes" id="UP000700596"/>
    </source>
</evidence>
<proteinExistence type="predicted"/>
<organism evidence="10 11">
    <name type="scientific">Dendryphion nanum</name>
    <dbReference type="NCBI Taxonomy" id="256645"/>
    <lineage>
        <taxon>Eukaryota</taxon>
        <taxon>Fungi</taxon>
        <taxon>Dikarya</taxon>
        <taxon>Ascomycota</taxon>
        <taxon>Pezizomycotina</taxon>
        <taxon>Dothideomycetes</taxon>
        <taxon>Pleosporomycetidae</taxon>
        <taxon>Pleosporales</taxon>
        <taxon>Torulaceae</taxon>
        <taxon>Dendryphion</taxon>
    </lineage>
</organism>
<dbReference type="EMBL" id="JAGMWT010000015">
    <property type="protein sequence ID" value="KAH7115967.1"/>
    <property type="molecule type" value="Genomic_DNA"/>
</dbReference>
<evidence type="ECO:0000256" key="5">
    <source>
        <dbReference type="ARBA" id="ARBA00023125"/>
    </source>
</evidence>
<dbReference type="SUPFAM" id="SSF57701">
    <property type="entry name" value="Zn2/Cys6 DNA-binding domain"/>
    <property type="match status" value="1"/>
</dbReference>
<feature type="region of interest" description="Disordered" evidence="8">
    <location>
        <begin position="111"/>
        <end position="158"/>
    </location>
</feature>
<reference evidence="10" key="1">
    <citation type="journal article" date="2021" name="Nat. Commun.">
        <title>Genetic determinants of endophytism in the Arabidopsis root mycobiome.</title>
        <authorList>
            <person name="Mesny F."/>
            <person name="Miyauchi S."/>
            <person name="Thiergart T."/>
            <person name="Pickel B."/>
            <person name="Atanasova L."/>
            <person name="Karlsson M."/>
            <person name="Huettel B."/>
            <person name="Barry K.W."/>
            <person name="Haridas S."/>
            <person name="Chen C."/>
            <person name="Bauer D."/>
            <person name="Andreopoulos W."/>
            <person name="Pangilinan J."/>
            <person name="LaButti K."/>
            <person name="Riley R."/>
            <person name="Lipzen A."/>
            <person name="Clum A."/>
            <person name="Drula E."/>
            <person name="Henrissat B."/>
            <person name="Kohler A."/>
            <person name="Grigoriev I.V."/>
            <person name="Martin F.M."/>
            <person name="Hacquard S."/>
        </authorList>
    </citation>
    <scope>NUCLEOTIDE SEQUENCE</scope>
    <source>
        <strain evidence="10">MPI-CAGE-CH-0243</strain>
    </source>
</reference>
<keyword evidence="6" id="KW-0804">Transcription</keyword>